<keyword evidence="4" id="KW-1185">Reference proteome</keyword>
<dbReference type="EMBL" id="NGFN01000101">
    <property type="protein sequence ID" value="OUD01855.1"/>
    <property type="molecule type" value="Genomic_DNA"/>
</dbReference>
<accession>A0A243S2S7</accession>
<dbReference type="PANTHER" id="PTHR14136:SF17">
    <property type="entry name" value="BTB_POZ DOMAIN-CONTAINING PROTEIN KCTD9"/>
    <property type="match status" value="1"/>
</dbReference>
<comment type="caution">
    <text evidence="3">The sequence shown here is derived from an EMBL/GenBank/DDBJ whole genome shotgun (WGS) entry which is preliminary data.</text>
</comment>
<organism evidence="3 4">
    <name type="scientific">Streptomyces swartbergensis</name>
    <dbReference type="NCBI Taxonomy" id="487165"/>
    <lineage>
        <taxon>Bacteria</taxon>
        <taxon>Bacillati</taxon>
        <taxon>Actinomycetota</taxon>
        <taxon>Actinomycetes</taxon>
        <taxon>Kitasatosporales</taxon>
        <taxon>Streptomycetaceae</taxon>
        <taxon>Streptomyces</taxon>
    </lineage>
</organism>
<name>A0A243S2S7_9ACTN</name>
<keyword evidence="2" id="KW-0472">Membrane</keyword>
<dbReference type="InterPro" id="IPR051082">
    <property type="entry name" value="Pentapeptide-BTB/POZ_domain"/>
</dbReference>
<feature type="region of interest" description="Disordered" evidence="1">
    <location>
        <begin position="1"/>
        <end position="32"/>
    </location>
</feature>
<proteinExistence type="predicted"/>
<evidence type="ECO:0000256" key="2">
    <source>
        <dbReference type="SAM" id="Phobius"/>
    </source>
</evidence>
<reference evidence="3 4" key="1">
    <citation type="submission" date="2017-05" db="EMBL/GenBank/DDBJ databases">
        <title>Biotechnological potential of actinobacteria isolated from South African environments.</title>
        <authorList>
            <person name="Le Roes-Hill M."/>
            <person name="Prins A."/>
            <person name="Durrell K.A."/>
        </authorList>
    </citation>
    <scope>NUCLEOTIDE SEQUENCE [LARGE SCALE GENOMIC DNA]</scope>
    <source>
        <strain evidence="3 4">HMC13</strain>
    </source>
</reference>
<dbReference type="Gene3D" id="2.160.20.80">
    <property type="entry name" value="E3 ubiquitin-protein ligase SopA"/>
    <property type="match status" value="2"/>
</dbReference>
<protein>
    <recommendedName>
        <fullName evidence="5">Pentapeptide repeat-containing protein</fullName>
    </recommendedName>
</protein>
<dbReference type="Proteomes" id="UP000195105">
    <property type="component" value="Unassembled WGS sequence"/>
</dbReference>
<dbReference type="PANTHER" id="PTHR14136">
    <property type="entry name" value="BTB_POZ DOMAIN-CONTAINING PROTEIN KCTD9"/>
    <property type="match status" value="1"/>
</dbReference>
<evidence type="ECO:0000313" key="4">
    <source>
        <dbReference type="Proteomes" id="UP000195105"/>
    </source>
</evidence>
<keyword evidence="2" id="KW-0812">Transmembrane</keyword>
<sequence>MAWRPGPGKLRRIAHQHDRRRGRPLPRSEGAGVRHGQWAGLVAASLPGMAALLALLFTWMQVSQTGKELQIIERGQVTGRYNAAVDNLGSASLDERLGGIYALEQIMQDSARDRRSIVAVLTAYARQHAPVTRDRSEREETFPKPDIQAVMDILGSREYPERTREPVDLRGTSMRSVELVPQTPAKFVYLRGARLDGADLRGSYVEKADLRDAVLNDANLSGDVWLWESDLTDAYVNDADLSGVELSTTAVRGTDFAFSKLEGAMLCSRGIHPPQICDMTGTRFSQANLTGATLEDADLRNAWLCPEPGDEDLGGCPKLTDAVLSGANLQDVLLSGADLRGAKLNGADLRNADLSSADLRDADLTGAKTAGAILEKAKVAGCKGCPSPD</sequence>
<feature type="compositionally biased region" description="Basic residues" evidence="1">
    <location>
        <begin position="9"/>
        <end position="24"/>
    </location>
</feature>
<gene>
    <name evidence="3" type="ORF">CA983_17910</name>
</gene>
<evidence type="ECO:0008006" key="5">
    <source>
        <dbReference type="Google" id="ProtNLM"/>
    </source>
</evidence>
<dbReference type="InterPro" id="IPR001646">
    <property type="entry name" value="5peptide_repeat"/>
</dbReference>
<dbReference type="AlphaFoldDB" id="A0A243S2S7"/>
<dbReference type="SUPFAM" id="SSF141571">
    <property type="entry name" value="Pentapeptide repeat-like"/>
    <property type="match status" value="1"/>
</dbReference>
<dbReference type="Pfam" id="PF00805">
    <property type="entry name" value="Pentapeptide"/>
    <property type="match status" value="3"/>
</dbReference>
<keyword evidence="2" id="KW-1133">Transmembrane helix</keyword>
<evidence type="ECO:0000256" key="1">
    <source>
        <dbReference type="SAM" id="MobiDB-lite"/>
    </source>
</evidence>
<evidence type="ECO:0000313" key="3">
    <source>
        <dbReference type="EMBL" id="OUD01855.1"/>
    </source>
</evidence>
<feature type="transmembrane region" description="Helical" evidence="2">
    <location>
        <begin position="38"/>
        <end position="59"/>
    </location>
</feature>